<evidence type="ECO:0000313" key="1">
    <source>
        <dbReference type="EMBL" id="CAA9285506.1"/>
    </source>
</evidence>
<proteinExistence type="predicted"/>
<protein>
    <submittedName>
        <fullName evidence="1">Uncharacterized protein</fullName>
    </submittedName>
</protein>
<name>A0A6J4JRF7_9BACT</name>
<accession>A0A6J4JRF7</accession>
<dbReference type="EMBL" id="CADCTJ010001134">
    <property type="protein sequence ID" value="CAA9285506.1"/>
    <property type="molecule type" value="Genomic_DNA"/>
</dbReference>
<gene>
    <name evidence="1" type="ORF">AVDCRST_MAG95-3617</name>
</gene>
<organism evidence="1">
    <name type="scientific">uncultured Adhaeribacter sp</name>
    <dbReference type="NCBI Taxonomy" id="448109"/>
    <lineage>
        <taxon>Bacteria</taxon>
        <taxon>Pseudomonadati</taxon>
        <taxon>Bacteroidota</taxon>
        <taxon>Cytophagia</taxon>
        <taxon>Cytophagales</taxon>
        <taxon>Hymenobacteraceae</taxon>
        <taxon>Adhaeribacter</taxon>
        <taxon>environmental samples</taxon>
    </lineage>
</organism>
<sequence length="70" mass="7393">MPVKIGSIFISSVFAAEAVAGRLTKKAELRAKSAGDILLSTLRALSGDKDDSFRFLVPEMESAISGAGRH</sequence>
<dbReference type="AlphaFoldDB" id="A0A6J4JRF7"/>
<reference evidence="1" key="1">
    <citation type="submission" date="2020-02" db="EMBL/GenBank/DDBJ databases">
        <authorList>
            <person name="Meier V. D."/>
        </authorList>
    </citation>
    <scope>NUCLEOTIDE SEQUENCE</scope>
    <source>
        <strain evidence="1">AVDCRST_MAG95</strain>
    </source>
</reference>